<evidence type="ECO:0000259" key="2">
    <source>
        <dbReference type="Pfam" id="PF07887"/>
    </source>
</evidence>
<feature type="domain" description="Calmodulin binding protein-like N-terminal" evidence="2">
    <location>
        <begin position="300"/>
        <end position="434"/>
    </location>
</feature>
<dbReference type="GO" id="GO:0080142">
    <property type="term" value="P:regulation of salicylic acid biosynthetic process"/>
    <property type="evidence" value="ECO:0007669"/>
    <property type="project" value="TreeGrafter"/>
</dbReference>
<dbReference type="Pfam" id="PF07887">
    <property type="entry name" value="Calmodulin_bind"/>
    <property type="match status" value="1"/>
</dbReference>
<reference evidence="3" key="1">
    <citation type="submission" date="2018-02" db="EMBL/GenBank/DDBJ databases">
        <authorList>
            <person name="Cohen D.B."/>
            <person name="Kent A.D."/>
        </authorList>
    </citation>
    <scope>NUCLEOTIDE SEQUENCE</scope>
</reference>
<dbReference type="PANTHER" id="PTHR31713:SF14">
    <property type="entry name" value="CALMODULIN-BINDING PROTEIN 60 A"/>
    <property type="match status" value="1"/>
</dbReference>
<dbReference type="GO" id="GO:0046983">
    <property type="term" value="F:protein dimerization activity"/>
    <property type="evidence" value="ECO:0007669"/>
    <property type="project" value="InterPro"/>
</dbReference>
<evidence type="ECO:0000313" key="3">
    <source>
        <dbReference type="EMBL" id="SPD08511.1"/>
    </source>
</evidence>
<dbReference type="InterPro" id="IPR012416">
    <property type="entry name" value="CBP60"/>
</dbReference>
<sequence length="693" mass="78585">MLQSILNVESELRLLVASSDWRGLEFNKKDITKVTNIIQSTEFWNQGHEVLLILEPLVRVLRLVVSDGATAGYLYEAMERAKEAIQQRCDNNKDKYIQIWELFESRRSQNIIHPIHAAAAFLNPAYMCSETFMENHEMKEGIRFILENLVAIEEKTTFIRQVKLYRMKVSSLFTATAMTMLEAFHPRLWWHNCGDSIPILKKYAIRILSQSCSSSSCERNWSAFEAAQTKKRNRLESKMLDDLVYMRMNTMMMEKSNTSEGQDLEPIDLDKLNELPEYVDREQDKEDDTLEVHTSESRSLQLKLVNSLSLPVFTGARIKGEARIEGEDCSNIQVALIDALTGQTVITGPESLAKVEIVVLEGDFDGDENDNWTGEEFKNNIVREREGKKPLLTGDAFVNLKEGTGVVGEISFTDNSSWTRSRRFRLTARVVDKIDGTSDFLGHRHAKRGSPNQAGLIRRGLATSNNLKLGSGTHVPKPDQVLPRLTKFDRGLTKPFPTQLGSNIPKNPQNVVRDTFPRVRRALTKFDQAVSDPTEQEGYFNYDVQLPDRQELLRSSRNLDQKMTPLHKEHSNGLCSQDHILRTQARLCARPVPLKSRVFLTHNKLIRKPGHVGKRTRSCMVWNSQIAKMFPGLAGIFAGKMPSDGQKHSGGLCSRDHIFPKPKLGFLRTRNLKKEGSASFPTVPRTSKTDIGS</sequence>
<dbReference type="InterPro" id="IPR012337">
    <property type="entry name" value="RNaseH-like_sf"/>
</dbReference>
<gene>
    <name evidence="3" type="ORF">FSB_LOCUS36393</name>
</gene>
<protein>
    <submittedName>
        <fullName evidence="3">Uncharacterized protein</fullName>
    </submittedName>
</protein>
<dbReference type="GO" id="GO:0043565">
    <property type="term" value="F:sequence-specific DNA binding"/>
    <property type="evidence" value="ECO:0007669"/>
    <property type="project" value="TreeGrafter"/>
</dbReference>
<dbReference type="Pfam" id="PF05699">
    <property type="entry name" value="Dimer_Tnp_hAT"/>
    <property type="match status" value="1"/>
</dbReference>
<feature type="domain" description="HAT C-terminal dimerisation" evidence="1">
    <location>
        <begin position="176"/>
        <end position="248"/>
    </location>
</feature>
<accession>A0A2N9HA16</accession>
<dbReference type="GO" id="GO:0005634">
    <property type="term" value="C:nucleus"/>
    <property type="evidence" value="ECO:0007669"/>
    <property type="project" value="TreeGrafter"/>
</dbReference>
<name>A0A2N9HA16_FAGSY</name>
<dbReference type="InterPro" id="IPR046831">
    <property type="entry name" value="Calmodulin_bind_N"/>
</dbReference>
<evidence type="ECO:0000259" key="1">
    <source>
        <dbReference type="Pfam" id="PF05699"/>
    </source>
</evidence>
<dbReference type="EMBL" id="OIVN01003058">
    <property type="protein sequence ID" value="SPD08511.1"/>
    <property type="molecule type" value="Genomic_DNA"/>
</dbReference>
<dbReference type="GO" id="GO:0003700">
    <property type="term" value="F:DNA-binding transcription factor activity"/>
    <property type="evidence" value="ECO:0007669"/>
    <property type="project" value="TreeGrafter"/>
</dbReference>
<dbReference type="AlphaFoldDB" id="A0A2N9HA16"/>
<dbReference type="PANTHER" id="PTHR31713">
    <property type="entry name" value="OS02G0177800 PROTEIN"/>
    <property type="match status" value="1"/>
</dbReference>
<organism evidence="3">
    <name type="scientific">Fagus sylvatica</name>
    <name type="common">Beechnut</name>
    <dbReference type="NCBI Taxonomy" id="28930"/>
    <lineage>
        <taxon>Eukaryota</taxon>
        <taxon>Viridiplantae</taxon>
        <taxon>Streptophyta</taxon>
        <taxon>Embryophyta</taxon>
        <taxon>Tracheophyta</taxon>
        <taxon>Spermatophyta</taxon>
        <taxon>Magnoliopsida</taxon>
        <taxon>eudicotyledons</taxon>
        <taxon>Gunneridae</taxon>
        <taxon>Pentapetalae</taxon>
        <taxon>rosids</taxon>
        <taxon>fabids</taxon>
        <taxon>Fagales</taxon>
        <taxon>Fagaceae</taxon>
        <taxon>Fagus</taxon>
    </lineage>
</organism>
<proteinExistence type="predicted"/>
<dbReference type="GO" id="GO:0005516">
    <property type="term" value="F:calmodulin binding"/>
    <property type="evidence" value="ECO:0007669"/>
    <property type="project" value="InterPro"/>
</dbReference>
<dbReference type="SUPFAM" id="SSF53098">
    <property type="entry name" value="Ribonuclease H-like"/>
    <property type="match status" value="1"/>
</dbReference>
<dbReference type="InterPro" id="IPR008906">
    <property type="entry name" value="HATC_C_dom"/>
</dbReference>